<dbReference type="Gene3D" id="3.40.50.150">
    <property type="entry name" value="Vaccinia Virus protein VP39"/>
    <property type="match status" value="1"/>
</dbReference>
<evidence type="ECO:0000256" key="1">
    <source>
        <dbReference type="ARBA" id="ARBA00022603"/>
    </source>
</evidence>
<dbReference type="InterPro" id="IPR041698">
    <property type="entry name" value="Methyltransf_25"/>
</dbReference>
<keyword evidence="1" id="KW-0489">Methyltransferase</keyword>
<dbReference type="PANTHER" id="PTHR43861:SF1">
    <property type="entry name" value="TRANS-ACONITATE 2-METHYLTRANSFERASE"/>
    <property type="match status" value="1"/>
</dbReference>
<gene>
    <name evidence="4" type="ORF">BROFUL_00888</name>
</gene>
<dbReference type="CDD" id="cd02440">
    <property type="entry name" value="AdoMet_MTases"/>
    <property type="match status" value="1"/>
</dbReference>
<dbReference type="EMBL" id="LAQJ01000109">
    <property type="protein sequence ID" value="KKO20367.1"/>
    <property type="molecule type" value="Genomic_DNA"/>
</dbReference>
<sequence>MVFKEKYANAYDDLYQDKDYEKECDFIEAIFKKFDYKPTTILDLGCGTGGHALILSKRGYKVTGIDRSEYMLEIAKSKAHAADIAIEYVEGDITSINLNRKFDAVVSMFAVMSYQTTNAAIAAVCKLAKDCLVPGGLFMFDCWHGPAVLTDKPTPRIKEVNSGKGEKVIRFTEPQLDIISHIVKVTFKVWNVKNNELSEANETHPMRFLFPQEIKYFLEVAGFDNINFYPFLNLDRDLTVNDWNMMVVGKQKQT</sequence>
<keyword evidence="5" id="KW-1185">Reference proteome</keyword>
<dbReference type="PANTHER" id="PTHR43861">
    <property type="entry name" value="TRANS-ACONITATE 2-METHYLTRANSFERASE-RELATED"/>
    <property type="match status" value="1"/>
</dbReference>
<name>A0A0M2UWY9_9BACT</name>
<dbReference type="Pfam" id="PF13649">
    <property type="entry name" value="Methyltransf_25"/>
    <property type="match status" value="1"/>
</dbReference>
<keyword evidence="2" id="KW-0808">Transferase</keyword>
<dbReference type="AlphaFoldDB" id="A0A0M2UWY9"/>
<dbReference type="Gene3D" id="2.20.130.10">
    <property type="entry name" value="CAC2371-like domains"/>
    <property type="match status" value="1"/>
</dbReference>
<evidence type="ECO:0000313" key="4">
    <source>
        <dbReference type="EMBL" id="KKO20367.1"/>
    </source>
</evidence>
<dbReference type="GO" id="GO:0032259">
    <property type="term" value="P:methylation"/>
    <property type="evidence" value="ECO:0007669"/>
    <property type="project" value="UniProtKB-KW"/>
</dbReference>
<dbReference type="Proteomes" id="UP000034954">
    <property type="component" value="Unassembled WGS sequence"/>
</dbReference>
<evidence type="ECO:0000256" key="2">
    <source>
        <dbReference type="ARBA" id="ARBA00022679"/>
    </source>
</evidence>
<evidence type="ECO:0000259" key="3">
    <source>
        <dbReference type="Pfam" id="PF13649"/>
    </source>
</evidence>
<dbReference type="InterPro" id="IPR029063">
    <property type="entry name" value="SAM-dependent_MTases_sf"/>
</dbReference>
<organism evidence="4 5">
    <name type="scientific">Candidatus Brocadia fulgida</name>
    <dbReference type="NCBI Taxonomy" id="380242"/>
    <lineage>
        <taxon>Bacteria</taxon>
        <taxon>Pseudomonadati</taxon>
        <taxon>Planctomycetota</taxon>
        <taxon>Candidatus Brocadiia</taxon>
        <taxon>Candidatus Brocadiales</taxon>
        <taxon>Candidatus Brocadiaceae</taxon>
        <taxon>Candidatus Brocadia</taxon>
    </lineage>
</organism>
<dbReference type="SUPFAM" id="SSF53335">
    <property type="entry name" value="S-adenosyl-L-methionine-dependent methyltransferases"/>
    <property type="match status" value="1"/>
</dbReference>
<proteinExistence type="predicted"/>
<reference evidence="4 5" key="1">
    <citation type="journal article" date="2013" name="BMC Microbiol.">
        <title>Identification of the type II cytochrome c maturation pathway in anammox bacteria by comparative genomics.</title>
        <authorList>
            <person name="Ferousi C."/>
            <person name="Speth D.R."/>
            <person name="Reimann J."/>
            <person name="Op den Camp H.J."/>
            <person name="Allen J.W."/>
            <person name="Keltjens J.T."/>
            <person name="Jetten M.S."/>
        </authorList>
    </citation>
    <scope>NUCLEOTIDE SEQUENCE [LARGE SCALE GENOMIC DNA]</scope>
    <source>
        <strain evidence="4">RU1</strain>
    </source>
</reference>
<evidence type="ECO:0000313" key="5">
    <source>
        <dbReference type="Proteomes" id="UP000034954"/>
    </source>
</evidence>
<accession>A0A0M2UWY9</accession>
<comment type="caution">
    <text evidence="4">The sequence shown here is derived from an EMBL/GenBank/DDBJ whole genome shotgun (WGS) entry which is preliminary data.</text>
</comment>
<protein>
    <recommendedName>
        <fullName evidence="3">Methyltransferase domain-containing protein</fullName>
    </recommendedName>
</protein>
<dbReference type="GO" id="GO:0008168">
    <property type="term" value="F:methyltransferase activity"/>
    <property type="evidence" value="ECO:0007669"/>
    <property type="project" value="UniProtKB-KW"/>
</dbReference>
<feature type="domain" description="Methyltransferase" evidence="3">
    <location>
        <begin position="41"/>
        <end position="136"/>
    </location>
</feature>